<feature type="non-terminal residue" evidence="2">
    <location>
        <position position="92"/>
    </location>
</feature>
<keyword evidence="3" id="KW-1185">Reference proteome</keyword>
<dbReference type="EMBL" id="KQ099571">
    <property type="protein sequence ID" value="KMS93727.1"/>
    <property type="molecule type" value="Genomic_DNA"/>
</dbReference>
<dbReference type="Proteomes" id="UP000035740">
    <property type="component" value="Unassembled WGS sequence"/>
</dbReference>
<feature type="region of interest" description="Disordered" evidence="1">
    <location>
        <begin position="67"/>
        <end position="92"/>
    </location>
</feature>
<organism evidence="2 3">
    <name type="scientific">Beta vulgaris subsp. vulgaris</name>
    <name type="common">Beet</name>
    <dbReference type="NCBI Taxonomy" id="3555"/>
    <lineage>
        <taxon>Eukaryota</taxon>
        <taxon>Viridiplantae</taxon>
        <taxon>Streptophyta</taxon>
        <taxon>Embryophyta</taxon>
        <taxon>Tracheophyta</taxon>
        <taxon>Spermatophyta</taxon>
        <taxon>Magnoliopsida</taxon>
        <taxon>eudicotyledons</taxon>
        <taxon>Gunneridae</taxon>
        <taxon>Pentapetalae</taxon>
        <taxon>Caryophyllales</taxon>
        <taxon>Chenopodiaceae</taxon>
        <taxon>Betoideae</taxon>
        <taxon>Beta</taxon>
    </lineage>
</organism>
<protein>
    <submittedName>
        <fullName evidence="2">Uncharacterized protein</fullName>
    </submittedName>
</protein>
<sequence>MVLLATDFESAGPAELTSRTRRYLIHAFDLVVEENRPGQVPIRLELERAVTARDAIGRVRQVILDHAGIGHEHDRSDGGRHDADGHGNETDL</sequence>
<dbReference type="AlphaFoldDB" id="A0A0J8B1G8"/>
<gene>
    <name evidence="2" type="ORF">BVRB_028570</name>
</gene>
<name>A0A0J8B1G8_BETVV</name>
<dbReference type="Gramene" id="KMS93727">
    <property type="protein sequence ID" value="KMS93727"/>
    <property type="gene ID" value="BVRB_028570"/>
</dbReference>
<accession>A0A0J8B1G8</accession>
<reference evidence="2 3" key="1">
    <citation type="journal article" date="2014" name="Nature">
        <title>The genome of the recently domesticated crop plant sugar beet (Beta vulgaris).</title>
        <authorList>
            <person name="Dohm J.C."/>
            <person name="Minoche A.E."/>
            <person name="Holtgrawe D."/>
            <person name="Capella-Gutierrez S."/>
            <person name="Zakrzewski F."/>
            <person name="Tafer H."/>
            <person name="Rupp O."/>
            <person name="Sorensen T.R."/>
            <person name="Stracke R."/>
            <person name="Reinhardt R."/>
            <person name="Goesmann A."/>
            <person name="Kraft T."/>
            <person name="Schulz B."/>
            <person name="Stadler P.F."/>
            <person name="Schmidt T."/>
            <person name="Gabaldon T."/>
            <person name="Lehrach H."/>
            <person name="Weisshaar B."/>
            <person name="Himmelbauer H."/>
        </authorList>
    </citation>
    <scope>NUCLEOTIDE SEQUENCE [LARGE SCALE GENOMIC DNA]</scope>
    <source>
        <tissue evidence="2">Taproot</tissue>
    </source>
</reference>
<evidence type="ECO:0000256" key="1">
    <source>
        <dbReference type="SAM" id="MobiDB-lite"/>
    </source>
</evidence>
<feature type="compositionally biased region" description="Basic and acidic residues" evidence="1">
    <location>
        <begin position="68"/>
        <end position="92"/>
    </location>
</feature>
<proteinExistence type="predicted"/>
<evidence type="ECO:0000313" key="3">
    <source>
        <dbReference type="Proteomes" id="UP000035740"/>
    </source>
</evidence>
<evidence type="ECO:0000313" key="2">
    <source>
        <dbReference type="EMBL" id="KMS93727.1"/>
    </source>
</evidence>